<evidence type="ECO:0000256" key="1">
    <source>
        <dbReference type="ARBA" id="ARBA00005568"/>
    </source>
</evidence>
<keyword evidence="2" id="KW-0479">Metal-binding</keyword>
<accession>G8QV94</accession>
<dbReference type="Pfam" id="PF03328">
    <property type="entry name" value="HpcH_HpaI"/>
    <property type="match status" value="1"/>
</dbReference>
<dbReference type="STRING" id="158190.SpiGrapes_2649"/>
<dbReference type="KEGG" id="sgp:SpiGrapes_2649"/>
<keyword evidence="3" id="KW-0456">Lyase</keyword>
<dbReference type="GO" id="GO:0005737">
    <property type="term" value="C:cytoplasm"/>
    <property type="evidence" value="ECO:0007669"/>
    <property type="project" value="TreeGrafter"/>
</dbReference>
<dbReference type="Gene3D" id="3.20.20.60">
    <property type="entry name" value="Phosphoenolpyruvate-binding domains"/>
    <property type="match status" value="1"/>
</dbReference>
<dbReference type="Proteomes" id="UP000005632">
    <property type="component" value="Chromosome"/>
</dbReference>
<protein>
    <submittedName>
        <fullName evidence="5">2,4-dihydroxyhept-2-ene-1,7-dioic acid aldolase</fullName>
    </submittedName>
</protein>
<evidence type="ECO:0000259" key="4">
    <source>
        <dbReference type="Pfam" id="PF03328"/>
    </source>
</evidence>
<dbReference type="AlphaFoldDB" id="G8QV94"/>
<dbReference type="InterPro" id="IPR015813">
    <property type="entry name" value="Pyrv/PenolPyrv_kinase-like_dom"/>
</dbReference>
<gene>
    <name evidence="5" type="ordered locus">SpiGrapes_2649</name>
</gene>
<sequence length="262" mass="28117">MDRAQELLSRMKQGSCKVVGGHVFFTDPSISAAMATFGYDFIWIDGEHGPFDKQNLLMHVIAVNEGGSAAFVRVPVNDPAVIKPVLEMGIDGIIIPMVLTQAEAQAAVAACLYPPEGIRGFGPRRAIKYGKTDIKTYLETAKESFLRIIQIEHVTAVENIEAILCVEGLDAIIIGPNDLSASLDLLGQSTHPQVLQLGSRVIKAAKNAGKPVGVSIGPDEAVIGMWMEMGVDFISVGDDISFLQQGAARTLGFVSRQAERIV</sequence>
<dbReference type="SUPFAM" id="SSF51621">
    <property type="entry name" value="Phosphoenolpyruvate/pyruvate domain"/>
    <property type="match status" value="1"/>
</dbReference>
<name>G8QV94_SPHPG</name>
<dbReference type="GO" id="GO:0046872">
    <property type="term" value="F:metal ion binding"/>
    <property type="evidence" value="ECO:0007669"/>
    <property type="project" value="UniProtKB-KW"/>
</dbReference>
<comment type="similarity">
    <text evidence="1">Belongs to the HpcH/HpaI aldolase family.</text>
</comment>
<dbReference type="OrthoDB" id="369368at2"/>
<evidence type="ECO:0000313" key="5">
    <source>
        <dbReference type="EMBL" id="AEV30409.1"/>
    </source>
</evidence>
<dbReference type="PANTHER" id="PTHR30502:SF0">
    <property type="entry name" value="PHOSPHOENOLPYRUVATE CARBOXYLASE FAMILY PROTEIN"/>
    <property type="match status" value="1"/>
</dbReference>
<feature type="domain" description="HpcH/HpaI aldolase/citrate lyase" evidence="4">
    <location>
        <begin position="27"/>
        <end position="237"/>
    </location>
</feature>
<dbReference type="InterPro" id="IPR050251">
    <property type="entry name" value="HpcH-HpaI_aldolase"/>
</dbReference>
<proteinExistence type="inferred from homology"/>
<dbReference type="HOGENOM" id="CLU_059964_1_0_12"/>
<reference evidence="5 6" key="1">
    <citation type="submission" date="2011-11" db="EMBL/GenBank/DDBJ databases">
        <title>Complete sequence of Spirochaeta sp. grapes.</title>
        <authorList>
            <consortium name="US DOE Joint Genome Institute"/>
            <person name="Lucas S."/>
            <person name="Han J."/>
            <person name="Lapidus A."/>
            <person name="Cheng J.-F."/>
            <person name="Goodwin L."/>
            <person name="Pitluck S."/>
            <person name="Peters L."/>
            <person name="Ovchinnikova G."/>
            <person name="Munk A.C."/>
            <person name="Detter J.C."/>
            <person name="Han C."/>
            <person name="Tapia R."/>
            <person name="Land M."/>
            <person name="Hauser L."/>
            <person name="Kyrpides N."/>
            <person name="Ivanova N."/>
            <person name="Pagani I."/>
            <person name="Ritalahtilisa K."/>
            <person name="Loeffler F."/>
            <person name="Woyke T."/>
        </authorList>
    </citation>
    <scope>NUCLEOTIDE SEQUENCE [LARGE SCALE GENOMIC DNA]</scope>
    <source>
        <strain evidence="6">ATCC BAA-1885 / DSM 22778 / Grapes</strain>
    </source>
</reference>
<dbReference type="PANTHER" id="PTHR30502">
    <property type="entry name" value="2-KETO-3-DEOXY-L-RHAMNONATE ALDOLASE"/>
    <property type="match status" value="1"/>
</dbReference>
<dbReference type="InterPro" id="IPR005000">
    <property type="entry name" value="Aldolase/citrate-lyase_domain"/>
</dbReference>
<organism evidence="5 6">
    <name type="scientific">Sphaerochaeta pleomorpha (strain ATCC BAA-1885 / DSM 22778 / Grapes)</name>
    <dbReference type="NCBI Taxonomy" id="158190"/>
    <lineage>
        <taxon>Bacteria</taxon>
        <taxon>Pseudomonadati</taxon>
        <taxon>Spirochaetota</taxon>
        <taxon>Spirochaetia</taxon>
        <taxon>Spirochaetales</taxon>
        <taxon>Sphaerochaetaceae</taxon>
        <taxon>Sphaerochaeta</taxon>
    </lineage>
</organism>
<evidence type="ECO:0000256" key="3">
    <source>
        <dbReference type="ARBA" id="ARBA00023239"/>
    </source>
</evidence>
<evidence type="ECO:0000313" key="6">
    <source>
        <dbReference type="Proteomes" id="UP000005632"/>
    </source>
</evidence>
<dbReference type="GO" id="GO:0016832">
    <property type="term" value="F:aldehyde-lyase activity"/>
    <property type="evidence" value="ECO:0007669"/>
    <property type="project" value="TreeGrafter"/>
</dbReference>
<dbReference type="RefSeq" id="WP_014271249.1">
    <property type="nucleotide sequence ID" value="NC_016633.1"/>
</dbReference>
<keyword evidence="6" id="KW-1185">Reference proteome</keyword>
<dbReference type="eggNOG" id="COG3836">
    <property type="taxonomic scope" value="Bacteria"/>
</dbReference>
<dbReference type="EMBL" id="CP003155">
    <property type="protein sequence ID" value="AEV30409.1"/>
    <property type="molecule type" value="Genomic_DNA"/>
</dbReference>
<evidence type="ECO:0000256" key="2">
    <source>
        <dbReference type="ARBA" id="ARBA00022723"/>
    </source>
</evidence>
<dbReference type="InterPro" id="IPR040442">
    <property type="entry name" value="Pyrv_kinase-like_dom_sf"/>
</dbReference>